<evidence type="ECO:0000256" key="1">
    <source>
        <dbReference type="SAM" id="Phobius"/>
    </source>
</evidence>
<dbReference type="Proteomes" id="UP000186465">
    <property type="component" value="Unassembled WGS sequence"/>
</dbReference>
<reference evidence="3" key="1">
    <citation type="submission" date="2016-11" db="EMBL/GenBank/DDBJ databases">
        <title>Actinomyces gypaetusis sp. nov. isolated from Gypaetus barbatus in Qinghai Tibet Plateau China.</title>
        <authorList>
            <person name="Meng X."/>
        </authorList>
    </citation>
    <scope>NUCLEOTIDE SEQUENCE [LARGE SCALE GENOMIC DNA]</scope>
    <source>
        <strain evidence="3">DSM 15383</strain>
    </source>
</reference>
<dbReference type="AlphaFoldDB" id="A0A1Q5PT39"/>
<dbReference type="STRING" id="156892.BM477_01270"/>
<gene>
    <name evidence="2" type="ORF">BM477_01270</name>
</gene>
<evidence type="ECO:0000313" key="2">
    <source>
        <dbReference type="EMBL" id="OKL50615.1"/>
    </source>
</evidence>
<dbReference type="RefSeq" id="WP_075360852.1">
    <property type="nucleotide sequence ID" value="NZ_MPDM01000001.1"/>
</dbReference>
<feature type="transmembrane region" description="Helical" evidence="1">
    <location>
        <begin position="12"/>
        <end position="38"/>
    </location>
</feature>
<evidence type="ECO:0000313" key="3">
    <source>
        <dbReference type="Proteomes" id="UP000186465"/>
    </source>
</evidence>
<accession>A0A1Q5PT39</accession>
<protein>
    <recommendedName>
        <fullName evidence="4">DUF2273 domain-containing protein</fullName>
    </recommendedName>
</protein>
<comment type="caution">
    <text evidence="2">The sequence shown here is derived from an EMBL/GenBank/DDBJ whole genome shotgun (WGS) entry which is preliminary data.</text>
</comment>
<dbReference type="EMBL" id="MPDM01000001">
    <property type="protein sequence ID" value="OKL50615.1"/>
    <property type="molecule type" value="Genomic_DNA"/>
</dbReference>
<dbReference type="OrthoDB" id="4570571at2"/>
<keyword evidence="1" id="KW-0472">Membrane</keyword>
<sequence>MKLSIQYTIVAALFAVAILVFKWGALLIALFAVVGYLWGAHREGSLDIQAAFKALTGNTKTKSD</sequence>
<evidence type="ECO:0008006" key="4">
    <source>
        <dbReference type="Google" id="ProtNLM"/>
    </source>
</evidence>
<organism evidence="2 3">
    <name type="scientific">Boudabousia marimammalium</name>
    <dbReference type="NCBI Taxonomy" id="156892"/>
    <lineage>
        <taxon>Bacteria</taxon>
        <taxon>Bacillati</taxon>
        <taxon>Actinomycetota</taxon>
        <taxon>Actinomycetes</taxon>
        <taxon>Actinomycetales</taxon>
        <taxon>Actinomycetaceae</taxon>
        <taxon>Boudabousia</taxon>
    </lineage>
</organism>
<proteinExistence type="predicted"/>
<keyword evidence="1" id="KW-0812">Transmembrane</keyword>
<keyword evidence="1" id="KW-1133">Transmembrane helix</keyword>
<name>A0A1Q5PT39_9ACTO</name>
<keyword evidence="3" id="KW-1185">Reference proteome</keyword>